<comment type="caution">
    <text evidence="1">The sequence shown here is derived from an EMBL/GenBank/DDBJ whole genome shotgun (WGS) entry which is preliminary data.</text>
</comment>
<dbReference type="Gene3D" id="3.40.50.300">
    <property type="entry name" value="P-loop containing nucleotide triphosphate hydrolases"/>
    <property type="match status" value="1"/>
</dbReference>
<evidence type="ECO:0008006" key="3">
    <source>
        <dbReference type="Google" id="ProtNLM"/>
    </source>
</evidence>
<sequence>MQTGTVRVEPVTPDALVDHVAGILAGRNRGRHVRVLVDGPPPARPEVLADALVEPLRAAGRPVVRVRARDFLRAASVRLEHGREDELALYDDWVDLGALDREVLGPLGPHGSGEYLPSLRDPVRDRSTRARRETAAEGTVLVLDGSLLAGRGLDVDVTVHLALRTATLERRTPPEERWTLPAYARHVRECDPEATADVVVRVDDPRRPALVHR</sequence>
<proteinExistence type="predicted"/>
<reference evidence="1 2" key="2">
    <citation type="submission" date="2020-08" db="EMBL/GenBank/DDBJ databases">
        <authorList>
            <person name="Partida-Martinez L."/>
            <person name="Huntemann M."/>
            <person name="Clum A."/>
            <person name="Wang J."/>
            <person name="Palaniappan K."/>
            <person name="Ritter S."/>
            <person name="Chen I.-M."/>
            <person name="Stamatis D."/>
            <person name="Reddy T."/>
            <person name="O'Malley R."/>
            <person name="Daum C."/>
            <person name="Shapiro N."/>
            <person name="Ivanova N."/>
            <person name="Kyrpides N."/>
            <person name="Woyke T."/>
        </authorList>
    </citation>
    <scope>NUCLEOTIDE SEQUENCE [LARGE SCALE GENOMIC DNA]</scope>
    <source>
        <strain evidence="1 2">RAS26</strain>
    </source>
</reference>
<protein>
    <recommendedName>
        <fullName evidence="3">Uridine kinase</fullName>
    </recommendedName>
</protein>
<organism evidence="1 2">
    <name type="scientific">Cellulomonas cellasea</name>
    <dbReference type="NCBI Taxonomy" id="43670"/>
    <lineage>
        <taxon>Bacteria</taxon>
        <taxon>Bacillati</taxon>
        <taxon>Actinomycetota</taxon>
        <taxon>Actinomycetes</taxon>
        <taxon>Micrococcales</taxon>
        <taxon>Cellulomonadaceae</taxon>
        <taxon>Cellulomonas</taxon>
    </lineage>
</organism>
<dbReference type="AlphaFoldDB" id="A0A7W4Y9M6"/>
<dbReference type="InterPro" id="IPR027417">
    <property type="entry name" value="P-loop_NTPase"/>
</dbReference>
<dbReference type="EMBL" id="JACHVX010000001">
    <property type="protein sequence ID" value="MBB2921758.1"/>
    <property type="molecule type" value="Genomic_DNA"/>
</dbReference>
<dbReference type="Proteomes" id="UP000518206">
    <property type="component" value="Unassembled WGS sequence"/>
</dbReference>
<reference evidence="1 2" key="1">
    <citation type="submission" date="2020-08" db="EMBL/GenBank/DDBJ databases">
        <title>The Agave Microbiome: Exploring the role of microbial communities in plant adaptations to desert environments.</title>
        <authorList>
            <person name="Partida-Martinez L.P."/>
        </authorList>
    </citation>
    <scope>NUCLEOTIDE SEQUENCE [LARGE SCALE GENOMIC DNA]</scope>
    <source>
        <strain evidence="1 2">RAS26</strain>
    </source>
</reference>
<evidence type="ECO:0000313" key="1">
    <source>
        <dbReference type="EMBL" id="MBB2921758.1"/>
    </source>
</evidence>
<evidence type="ECO:0000313" key="2">
    <source>
        <dbReference type="Proteomes" id="UP000518206"/>
    </source>
</evidence>
<gene>
    <name evidence="1" type="ORF">FHR80_000652</name>
</gene>
<name>A0A7W4Y9M6_9CELL</name>
<accession>A0A7W4Y9M6</accession>
<dbReference type="RefSeq" id="WP_260176034.1">
    <property type="nucleotide sequence ID" value="NZ_JACHVX010000001.1"/>
</dbReference>